<evidence type="ECO:0000256" key="7">
    <source>
        <dbReference type="ARBA" id="ARBA00022840"/>
    </source>
</evidence>
<gene>
    <name evidence="9" type="ORF">MGEO_02200</name>
</gene>
<name>A0A1X4NR70_9RHOB</name>
<keyword evidence="4" id="KW-0808">Transferase</keyword>
<sequence>MTLDYEAVFRESPAPTMILDDSLVFVAANPAYLKMVGMSLEDLVGTYVFDAFPESNDRVGSMKAVFEETLAGNPMTISEIPFRITVDGVVREQWWTALHARLENRSDGRAYLIQFTENVTDQVKMRDMRNALLGELQHRVGNIFTIISAIARQTSRVSQSVPEFVRNFEERLGAFIRVNRQLTGDRGGLETLRDVVEDQLTAHAKDAKERIRIDGPDYPLSMVQSQAISMAVHELATNSIKYGALGHPDGGLTISWDILPRNGCLFRWTENGIDTGKTSDKSGYGTMLLNTIIPSQLDGSAAREFSDGKMIYSLEIGGAG</sequence>
<dbReference type="Gene3D" id="3.30.565.10">
    <property type="entry name" value="Histidine kinase-like ATPase, C-terminal domain"/>
    <property type="match status" value="1"/>
</dbReference>
<evidence type="ECO:0000256" key="3">
    <source>
        <dbReference type="ARBA" id="ARBA00022553"/>
    </source>
</evidence>
<dbReference type="Proteomes" id="UP000193926">
    <property type="component" value="Unassembled WGS sequence"/>
</dbReference>
<dbReference type="PROSITE" id="PS50112">
    <property type="entry name" value="PAS"/>
    <property type="match status" value="1"/>
</dbReference>
<dbReference type="InterPro" id="IPR013656">
    <property type="entry name" value="PAS_4"/>
</dbReference>
<dbReference type="InterPro" id="IPR011102">
    <property type="entry name" value="Sig_transdc_His_kinase_HWE"/>
</dbReference>
<evidence type="ECO:0000256" key="1">
    <source>
        <dbReference type="ARBA" id="ARBA00000085"/>
    </source>
</evidence>
<evidence type="ECO:0000256" key="5">
    <source>
        <dbReference type="ARBA" id="ARBA00022741"/>
    </source>
</evidence>
<dbReference type="PANTHER" id="PTHR41523:SF7">
    <property type="entry name" value="HISTIDINE KINASE"/>
    <property type="match status" value="1"/>
</dbReference>
<evidence type="ECO:0000313" key="10">
    <source>
        <dbReference type="Proteomes" id="UP000193926"/>
    </source>
</evidence>
<comment type="caution">
    <text evidence="9">The sequence shown here is derived from an EMBL/GenBank/DDBJ whole genome shotgun (WGS) entry which is preliminary data.</text>
</comment>
<dbReference type="EC" id="2.7.13.3" evidence="2"/>
<dbReference type="Pfam" id="PF08448">
    <property type="entry name" value="PAS_4"/>
    <property type="match status" value="1"/>
</dbReference>
<dbReference type="SUPFAM" id="SSF55785">
    <property type="entry name" value="PYP-like sensor domain (PAS domain)"/>
    <property type="match status" value="1"/>
</dbReference>
<evidence type="ECO:0000256" key="4">
    <source>
        <dbReference type="ARBA" id="ARBA00022679"/>
    </source>
</evidence>
<dbReference type="CDD" id="cd00130">
    <property type="entry name" value="PAS"/>
    <property type="match status" value="1"/>
</dbReference>
<dbReference type="RefSeq" id="WP_158090959.1">
    <property type="nucleotide sequence ID" value="NZ_JFKC01000001.1"/>
</dbReference>
<dbReference type="SUPFAM" id="SSF55874">
    <property type="entry name" value="ATPase domain of HSP90 chaperone/DNA topoisomerase II/histidine kinase"/>
    <property type="match status" value="1"/>
</dbReference>
<dbReference type="OrthoDB" id="9816309at2"/>
<dbReference type="PANTHER" id="PTHR41523">
    <property type="entry name" value="TWO-COMPONENT SYSTEM SENSOR PROTEIN"/>
    <property type="match status" value="1"/>
</dbReference>
<dbReference type="EMBL" id="JFKC01000001">
    <property type="protein sequence ID" value="OSQ53376.1"/>
    <property type="molecule type" value="Genomic_DNA"/>
</dbReference>
<keyword evidence="5" id="KW-0547">Nucleotide-binding</keyword>
<keyword evidence="3" id="KW-0597">Phosphoprotein</keyword>
<accession>A0A1X4NR70</accession>
<evidence type="ECO:0000256" key="2">
    <source>
        <dbReference type="ARBA" id="ARBA00012438"/>
    </source>
</evidence>
<dbReference type="SMART" id="SM00091">
    <property type="entry name" value="PAS"/>
    <property type="match status" value="1"/>
</dbReference>
<dbReference type="NCBIfam" id="TIGR00229">
    <property type="entry name" value="sensory_box"/>
    <property type="match status" value="1"/>
</dbReference>
<keyword evidence="10" id="KW-1185">Reference proteome</keyword>
<dbReference type="Gene3D" id="3.30.450.20">
    <property type="entry name" value="PAS domain"/>
    <property type="match status" value="1"/>
</dbReference>
<keyword evidence="6" id="KW-0418">Kinase</keyword>
<dbReference type="InterPro" id="IPR000014">
    <property type="entry name" value="PAS"/>
</dbReference>
<evidence type="ECO:0000313" key="9">
    <source>
        <dbReference type="EMBL" id="OSQ53376.1"/>
    </source>
</evidence>
<proteinExistence type="predicted"/>
<dbReference type="Pfam" id="PF07536">
    <property type="entry name" value="HWE_HK"/>
    <property type="match status" value="1"/>
</dbReference>
<dbReference type="InterPro" id="IPR035965">
    <property type="entry name" value="PAS-like_dom_sf"/>
</dbReference>
<dbReference type="AlphaFoldDB" id="A0A1X4NR70"/>
<organism evidence="9 10">
    <name type="scientific">Marivita geojedonensis</name>
    <dbReference type="NCBI Taxonomy" id="1123756"/>
    <lineage>
        <taxon>Bacteria</taxon>
        <taxon>Pseudomonadati</taxon>
        <taxon>Pseudomonadota</taxon>
        <taxon>Alphaproteobacteria</taxon>
        <taxon>Rhodobacterales</taxon>
        <taxon>Roseobacteraceae</taxon>
        <taxon>Marivita</taxon>
    </lineage>
</organism>
<keyword evidence="7" id="KW-0067">ATP-binding</keyword>
<dbReference type="STRING" id="1123756.MGEO_02200"/>
<feature type="domain" description="PAS" evidence="8">
    <location>
        <begin position="1"/>
        <end position="73"/>
    </location>
</feature>
<comment type="catalytic activity">
    <reaction evidence="1">
        <text>ATP + protein L-histidine = ADP + protein N-phospho-L-histidine.</text>
        <dbReference type="EC" id="2.7.13.3"/>
    </reaction>
</comment>
<dbReference type="SMART" id="SM00911">
    <property type="entry name" value="HWE_HK"/>
    <property type="match status" value="1"/>
</dbReference>
<dbReference type="InterPro" id="IPR036890">
    <property type="entry name" value="HATPase_C_sf"/>
</dbReference>
<dbReference type="GO" id="GO:0005524">
    <property type="term" value="F:ATP binding"/>
    <property type="evidence" value="ECO:0007669"/>
    <property type="project" value="UniProtKB-KW"/>
</dbReference>
<evidence type="ECO:0000259" key="8">
    <source>
        <dbReference type="PROSITE" id="PS50112"/>
    </source>
</evidence>
<dbReference type="GO" id="GO:0004673">
    <property type="term" value="F:protein histidine kinase activity"/>
    <property type="evidence" value="ECO:0007669"/>
    <property type="project" value="UniProtKB-EC"/>
</dbReference>
<evidence type="ECO:0000256" key="6">
    <source>
        <dbReference type="ARBA" id="ARBA00022777"/>
    </source>
</evidence>
<reference evidence="9 10" key="1">
    <citation type="submission" date="2014-03" db="EMBL/GenBank/DDBJ databases">
        <title>The draft genome sequence of Marivita geojedonensis KCTC 23882.</title>
        <authorList>
            <person name="Lai Q."/>
            <person name="Shao Z."/>
        </authorList>
    </citation>
    <scope>NUCLEOTIDE SEQUENCE [LARGE SCALE GENOMIC DNA]</scope>
    <source>
        <strain evidence="9 10">DPG-138</strain>
    </source>
</reference>
<protein>
    <recommendedName>
        <fullName evidence="2">histidine kinase</fullName>
        <ecNumber evidence="2">2.7.13.3</ecNumber>
    </recommendedName>
</protein>